<name>A0A1G9HF75_9BACL</name>
<evidence type="ECO:0000259" key="1">
    <source>
        <dbReference type="SMART" id="SM00731"/>
    </source>
</evidence>
<proteinExistence type="predicted"/>
<dbReference type="STRING" id="576118.SAMN05216216_1235"/>
<sequence>MNTQQLKFHAEGFLKEHFDMPLDVPLRISKRMKSKLGVFSIKYNNNEVLSSEIVLSYNFIINNDKNAILDVLYHECVHYALYKKRLPFRDSDPEFINTLERLGISRTRSYKYKGQSYLYECKKCRYQFSKNMKGYEKRYMCGRCHGKFVYRGTFQR</sequence>
<dbReference type="OrthoDB" id="9799909at2"/>
<accession>A0A1G9HF75</accession>
<dbReference type="Proteomes" id="UP000199008">
    <property type="component" value="Unassembled WGS sequence"/>
</dbReference>
<feature type="domain" description="SprT-like" evidence="1">
    <location>
        <begin position="4"/>
        <end position="151"/>
    </location>
</feature>
<keyword evidence="3" id="KW-1185">Reference proteome</keyword>
<reference evidence="3" key="1">
    <citation type="submission" date="2016-10" db="EMBL/GenBank/DDBJ databases">
        <authorList>
            <person name="Varghese N."/>
            <person name="Submissions S."/>
        </authorList>
    </citation>
    <scope>NUCLEOTIDE SEQUENCE [LARGE SCALE GENOMIC DNA]</scope>
    <source>
        <strain evidence="3">CGMCC 1.8895</strain>
    </source>
</reference>
<dbReference type="AlphaFoldDB" id="A0A1G9HF75"/>
<dbReference type="GO" id="GO:0006950">
    <property type="term" value="P:response to stress"/>
    <property type="evidence" value="ECO:0007669"/>
    <property type="project" value="UniProtKB-ARBA"/>
</dbReference>
<protein>
    <submittedName>
        <fullName evidence="2">SprT-like protein</fullName>
    </submittedName>
</protein>
<dbReference type="EMBL" id="FNFY01000023">
    <property type="protein sequence ID" value="SDL11640.1"/>
    <property type="molecule type" value="Genomic_DNA"/>
</dbReference>
<dbReference type="InterPro" id="IPR006640">
    <property type="entry name" value="SprT-like_domain"/>
</dbReference>
<dbReference type="RefSeq" id="WP_092987392.1">
    <property type="nucleotide sequence ID" value="NZ_FNFY01000023.1"/>
</dbReference>
<dbReference type="Pfam" id="PF10263">
    <property type="entry name" value="SprT-like"/>
    <property type="match status" value="1"/>
</dbReference>
<organism evidence="2 3">
    <name type="scientific">Lacicoccus qingdaonensis</name>
    <dbReference type="NCBI Taxonomy" id="576118"/>
    <lineage>
        <taxon>Bacteria</taxon>
        <taxon>Bacillati</taxon>
        <taxon>Bacillota</taxon>
        <taxon>Bacilli</taxon>
        <taxon>Bacillales</taxon>
        <taxon>Salinicoccaceae</taxon>
        <taxon>Lacicoccus</taxon>
    </lineage>
</organism>
<evidence type="ECO:0000313" key="3">
    <source>
        <dbReference type="Proteomes" id="UP000199008"/>
    </source>
</evidence>
<evidence type="ECO:0000313" key="2">
    <source>
        <dbReference type="EMBL" id="SDL11640.1"/>
    </source>
</evidence>
<dbReference type="SMART" id="SM00731">
    <property type="entry name" value="SprT"/>
    <property type="match status" value="1"/>
</dbReference>
<gene>
    <name evidence="2" type="ORF">SAMN05216216_1235</name>
</gene>